<dbReference type="PANTHER" id="PTHR47966:SF47">
    <property type="entry name" value="ENDOPEPTIDASE, PUTATIVE (AFU_ORTHOLOGUE AFUA_3G01220)-RELATED"/>
    <property type="match status" value="1"/>
</dbReference>
<dbReference type="PROSITE" id="PS51767">
    <property type="entry name" value="PEPTIDASE_A1"/>
    <property type="match status" value="1"/>
</dbReference>
<feature type="disulfide bond" evidence="3">
    <location>
        <begin position="111"/>
        <end position="117"/>
    </location>
</feature>
<evidence type="ECO:0000259" key="4">
    <source>
        <dbReference type="PROSITE" id="PS51767"/>
    </source>
</evidence>
<comment type="caution">
    <text evidence="5">The sequence shown here is derived from an EMBL/GenBank/DDBJ whole genome shotgun (WGS) entry which is preliminary data.</text>
</comment>
<dbReference type="PANTHER" id="PTHR47966">
    <property type="entry name" value="BETA-SITE APP-CLEAVING ENZYME, ISOFORM A-RELATED"/>
    <property type="match status" value="1"/>
</dbReference>
<dbReference type="InterPro" id="IPR021109">
    <property type="entry name" value="Peptidase_aspartic_dom_sf"/>
</dbReference>
<dbReference type="SMR" id="A0A068RGJ1"/>
<proteinExistence type="inferred from homology"/>
<sequence length="435" mass="47877">MTCQIDLTGLHNQDMLHLLSSSLIITFAVINGVSALTLPAPEAIEVPLRLVSRPQQDDPELLHRRQADSTLIYEQTNLEPVIQVGVGTPAKDFYLVFDTGSADLWVPGPFCTSRQGCPSGRRYDPGRSSTHASVPLSRSLFTAVYGSQTTTGEYMEDTITIADNVTLPSQEIAAVLKTKGLLSSGNHGGGVVIDGIMGAGYPTLTMSSTRYNYQYLPVPQHLYESKVVPEPFFSVYIDGDDSRGGSVVFGGLQQNAVSDSLRKTPVVKSTYFNGDATHYYQWRAHISEFSRTTTGDNSSSTALLTMDEGSSFHFDTGTATSRLPNGQGDKLARALFGDSHVRHLYNVYLISDCTQFRNRDDWVMNLSFPDTEGNSFTIDFKPSDLLIDYSPLFDLCMFGFMDGDDYFIGNNLMKDYATIFNFGDNTIGFADINDE</sequence>
<keyword evidence="6" id="KW-1185">Reference proteome</keyword>
<dbReference type="OrthoDB" id="771136at2759"/>
<name>A0A068RGJ1_9FUNG</name>
<dbReference type="Proteomes" id="UP000027586">
    <property type="component" value="Unassembled WGS sequence"/>
</dbReference>
<dbReference type="SUPFAM" id="SSF50630">
    <property type="entry name" value="Acid proteases"/>
    <property type="match status" value="1"/>
</dbReference>
<dbReference type="InterPro" id="IPR033121">
    <property type="entry name" value="PEPTIDASE_A1"/>
</dbReference>
<reference evidence="5" key="1">
    <citation type="submission" date="2013-08" db="EMBL/GenBank/DDBJ databases">
        <title>Gene expansion shapes genome architecture in the human pathogen Lichtheimia corymbifera: an evolutionary genomics analysis in the ancient terrestrial Mucorales (Mucoromycotina).</title>
        <authorList>
            <person name="Schwartze V.U."/>
            <person name="Winter S."/>
            <person name="Shelest E."/>
            <person name="Marcet-Houben M."/>
            <person name="Horn F."/>
            <person name="Wehner S."/>
            <person name="Hoffmann K."/>
            <person name="Riege K."/>
            <person name="Sammeth M."/>
            <person name="Nowrousian M."/>
            <person name="Valiante V."/>
            <person name="Linde J."/>
            <person name="Jacobsen I.D."/>
            <person name="Marz M."/>
            <person name="Brakhage A.A."/>
            <person name="Gabaldon T."/>
            <person name="Bocker S."/>
            <person name="Voigt K."/>
        </authorList>
    </citation>
    <scope>NUCLEOTIDE SEQUENCE [LARGE SCALE GENOMIC DNA]</scope>
    <source>
        <strain evidence="5">FSU 9682</strain>
    </source>
</reference>
<accession>A0A068RGJ1</accession>
<dbReference type="EMBL" id="CBTN010000002">
    <property type="protein sequence ID" value="CDH48850.1"/>
    <property type="molecule type" value="Genomic_DNA"/>
</dbReference>
<feature type="domain" description="Peptidase A1" evidence="4">
    <location>
        <begin position="80"/>
        <end position="430"/>
    </location>
</feature>
<evidence type="ECO:0000313" key="6">
    <source>
        <dbReference type="Proteomes" id="UP000027586"/>
    </source>
</evidence>
<dbReference type="Pfam" id="PF00026">
    <property type="entry name" value="Asp"/>
    <property type="match status" value="1"/>
</dbReference>
<evidence type="ECO:0000256" key="3">
    <source>
        <dbReference type="PIRSR" id="PIRSR601461-2"/>
    </source>
</evidence>
<dbReference type="InterPro" id="IPR034164">
    <property type="entry name" value="Pepsin-like_dom"/>
</dbReference>
<dbReference type="PRINTS" id="PR00792">
    <property type="entry name" value="PEPSIN"/>
</dbReference>
<evidence type="ECO:0000256" key="2">
    <source>
        <dbReference type="PIRSR" id="PIRSR601461-1"/>
    </source>
</evidence>
<protein>
    <submittedName>
        <fullName evidence="5">Aspartic protease</fullName>
    </submittedName>
</protein>
<feature type="active site" evidence="2">
    <location>
        <position position="98"/>
    </location>
</feature>
<dbReference type="GO" id="GO:0006508">
    <property type="term" value="P:proteolysis"/>
    <property type="evidence" value="ECO:0007669"/>
    <property type="project" value="UniProtKB-KW"/>
</dbReference>
<keyword evidence="5" id="KW-0378">Hydrolase</keyword>
<dbReference type="VEuPathDB" id="FungiDB:LCOR_00619.1"/>
<feature type="active site" evidence="2">
    <location>
        <position position="315"/>
    </location>
</feature>
<dbReference type="InterPro" id="IPR001461">
    <property type="entry name" value="Aspartic_peptidase_A1"/>
</dbReference>
<dbReference type="CDD" id="cd05471">
    <property type="entry name" value="pepsin_like"/>
    <property type="match status" value="1"/>
</dbReference>
<evidence type="ECO:0000256" key="1">
    <source>
        <dbReference type="ARBA" id="ARBA00007447"/>
    </source>
</evidence>
<dbReference type="GO" id="GO:0000324">
    <property type="term" value="C:fungal-type vacuole"/>
    <property type="evidence" value="ECO:0007669"/>
    <property type="project" value="TreeGrafter"/>
</dbReference>
<keyword evidence="5" id="KW-0645">Protease</keyword>
<evidence type="ECO:0000313" key="5">
    <source>
        <dbReference type="EMBL" id="CDH48850.1"/>
    </source>
</evidence>
<dbReference type="AlphaFoldDB" id="A0A068RGJ1"/>
<dbReference type="STRING" id="1263082.A0A068RGJ1"/>
<dbReference type="Gene3D" id="2.40.70.10">
    <property type="entry name" value="Acid Proteases"/>
    <property type="match status" value="2"/>
</dbReference>
<dbReference type="MEROPS" id="A01.013"/>
<keyword evidence="3" id="KW-1015">Disulfide bond</keyword>
<dbReference type="GO" id="GO:0004190">
    <property type="term" value="F:aspartic-type endopeptidase activity"/>
    <property type="evidence" value="ECO:0007669"/>
    <property type="project" value="InterPro"/>
</dbReference>
<gene>
    <name evidence="5" type="ORF">LCOR_00619.1</name>
</gene>
<organism evidence="5 6">
    <name type="scientific">Lichtheimia corymbifera JMRC:FSU:9682</name>
    <dbReference type="NCBI Taxonomy" id="1263082"/>
    <lineage>
        <taxon>Eukaryota</taxon>
        <taxon>Fungi</taxon>
        <taxon>Fungi incertae sedis</taxon>
        <taxon>Mucoromycota</taxon>
        <taxon>Mucoromycotina</taxon>
        <taxon>Mucoromycetes</taxon>
        <taxon>Mucorales</taxon>
        <taxon>Lichtheimiaceae</taxon>
        <taxon>Lichtheimia</taxon>
    </lineage>
</organism>
<comment type="similarity">
    <text evidence="1">Belongs to the peptidase A1 family.</text>
</comment>